<feature type="transmembrane region" description="Helical" evidence="8">
    <location>
        <begin position="393"/>
        <end position="416"/>
    </location>
</feature>
<dbReference type="GO" id="GO:0005886">
    <property type="term" value="C:plasma membrane"/>
    <property type="evidence" value="ECO:0007669"/>
    <property type="project" value="UniProtKB-SubCell"/>
</dbReference>
<evidence type="ECO:0000256" key="4">
    <source>
        <dbReference type="ARBA" id="ARBA00022475"/>
    </source>
</evidence>
<feature type="transmembrane region" description="Helical" evidence="8">
    <location>
        <begin position="30"/>
        <end position="52"/>
    </location>
</feature>
<feature type="domain" description="Citrate transporter-like" evidence="9">
    <location>
        <begin position="15"/>
        <end position="359"/>
    </location>
</feature>
<feature type="transmembrane region" description="Helical" evidence="8">
    <location>
        <begin position="353"/>
        <end position="381"/>
    </location>
</feature>
<feature type="transmembrane region" description="Helical" evidence="8">
    <location>
        <begin position="298"/>
        <end position="320"/>
    </location>
</feature>
<evidence type="ECO:0000256" key="8">
    <source>
        <dbReference type="SAM" id="Phobius"/>
    </source>
</evidence>
<comment type="subcellular location">
    <subcellularLocation>
        <location evidence="1">Cell membrane</location>
        <topology evidence="1">Multi-pass membrane protein</topology>
    </subcellularLocation>
</comment>
<accession>A0A2X3MJS3</accession>
<evidence type="ECO:0000256" key="7">
    <source>
        <dbReference type="ARBA" id="ARBA00023136"/>
    </source>
</evidence>
<reference evidence="11" key="1">
    <citation type="submission" date="2018-05" db="EMBL/GenBank/DDBJ databases">
        <authorList>
            <person name="Hao L."/>
        </authorList>
    </citation>
    <scope>NUCLEOTIDE SEQUENCE [LARGE SCALE GENOMIC DNA]</scope>
</reference>
<keyword evidence="4" id="KW-1003">Cell membrane</keyword>
<dbReference type="RefSeq" id="WP_122030490.1">
    <property type="nucleotide sequence ID" value="NZ_LS483254.1"/>
</dbReference>
<dbReference type="PANTHER" id="PTHR43568">
    <property type="entry name" value="P PROTEIN"/>
    <property type="match status" value="1"/>
</dbReference>
<feature type="transmembrane region" description="Helical" evidence="8">
    <location>
        <begin position="91"/>
        <end position="108"/>
    </location>
</feature>
<keyword evidence="6 8" id="KW-1133">Transmembrane helix</keyword>
<keyword evidence="7 8" id="KW-0472">Membrane</keyword>
<dbReference type="OrthoDB" id="9765532at2"/>
<evidence type="ECO:0000256" key="6">
    <source>
        <dbReference type="ARBA" id="ARBA00022989"/>
    </source>
</evidence>
<dbReference type="GO" id="GO:0015105">
    <property type="term" value="F:arsenite transmembrane transporter activity"/>
    <property type="evidence" value="ECO:0007669"/>
    <property type="project" value="InterPro"/>
</dbReference>
<organism evidence="10 11">
    <name type="scientific">Candidatus Bipolaricaulis anaerobius</name>
    <dbReference type="NCBI Taxonomy" id="2026885"/>
    <lineage>
        <taxon>Bacteria</taxon>
        <taxon>Candidatus Bipolaricaulota</taxon>
        <taxon>Candidatus Bipolaricaulia</taxon>
        <taxon>Candidatus Bipolaricaulales</taxon>
        <taxon>Candidatus Bipolaricaulaceae</taxon>
        <taxon>Candidatus Bipolaricaulis</taxon>
    </lineage>
</organism>
<dbReference type="KEGG" id="bana:BARAN1_0219"/>
<evidence type="ECO:0000313" key="11">
    <source>
        <dbReference type="Proteomes" id="UP000249818"/>
    </source>
</evidence>
<gene>
    <name evidence="10" type="ORF">BARAN1_0219</name>
</gene>
<dbReference type="InterPro" id="IPR004680">
    <property type="entry name" value="Cit_transptr-like_dom"/>
</dbReference>
<dbReference type="PRINTS" id="PR00758">
    <property type="entry name" value="ARSENICPUMP"/>
</dbReference>
<dbReference type="InterPro" id="IPR051475">
    <property type="entry name" value="Diverse_Ion_Transporter"/>
</dbReference>
<evidence type="ECO:0000259" key="9">
    <source>
        <dbReference type="Pfam" id="PF03600"/>
    </source>
</evidence>
<feature type="transmembrane region" description="Helical" evidence="8">
    <location>
        <begin position="6"/>
        <end position="23"/>
    </location>
</feature>
<sequence>MDVKWVTLAIFVVCYGLILWRKVKISYVSVASAILLVAIGALSPQTALFEAIDWNVIAIYWGFLMVSIVFSESGVPARLANYLARRSHTEGMALFALCVLTAFLSAFMENVGVTLMMVPIGFALAKAAGSSPTTYLIAISCSSNIVTTVTMIADPPALILARQTGMTFFDFYWFQGRIGLGLISIVAVAVGFVVLYLTTMRKMKKTVHVEVEKVEMRILPAVLFVGGIAALAIAPYLGVPIGYIGLAVGVIALLIEAKGAKKVITEFDWHSLAYIIGIFVVVGAVNNVGLLTDLANGIVKLGVNSPTLALVFLTWISVALSSFVDNVPFTMLMIPVCTHMATAIGMANPFPLLFGMLVGTGLGGNLTPVGATANVFACGALEKAGHKVRLGEFMKIGALFSISAVATAHILLQLLWL</sequence>
<dbReference type="PANTHER" id="PTHR43568:SF1">
    <property type="entry name" value="P PROTEIN"/>
    <property type="match status" value="1"/>
</dbReference>
<feature type="transmembrane region" description="Helical" evidence="8">
    <location>
        <begin position="178"/>
        <end position="197"/>
    </location>
</feature>
<comment type="similarity">
    <text evidence="2">Belongs to the CitM (TC 2.A.11) transporter family.</text>
</comment>
<evidence type="ECO:0000313" key="10">
    <source>
        <dbReference type="EMBL" id="SQD92244.1"/>
    </source>
</evidence>
<keyword evidence="5 8" id="KW-0812">Transmembrane</keyword>
<proteinExistence type="inferred from homology"/>
<evidence type="ECO:0000256" key="3">
    <source>
        <dbReference type="ARBA" id="ARBA00022448"/>
    </source>
</evidence>
<protein>
    <submittedName>
        <fullName evidence="10">Arsenical pump membrane protein</fullName>
    </submittedName>
</protein>
<keyword evidence="3" id="KW-0813">Transport</keyword>
<feature type="transmembrane region" description="Helical" evidence="8">
    <location>
        <begin position="218"/>
        <end position="237"/>
    </location>
</feature>
<name>A0A2X3MJS3_9BACT</name>
<evidence type="ECO:0000256" key="2">
    <source>
        <dbReference type="ARBA" id="ARBA00009843"/>
    </source>
</evidence>
<dbReference type="Proteomes" id="UP000249818">
    <property type="component" value="Chromosome BARAN1"/>
</dbReference>
<feature type="transmembrane region" description="Helical" evidence="8">
    <location>
        <begin position="272"/>
        <end position="292"/>
    </location>
</feature>
<dbReference type="Pfam" id="PF03600">
    <property type="entry name" value="CitMHS"/>
    <property type="match status" value="1"/>
</dbReference>
<evidence type="ECO:0000256" key="5">
    <source>
        <dbReference type="ARBA" id="ARBA00022692"/>
    </source>
</evidence>
<evidence type="ECO:0000256" key="1">
    <source>
        <dbReference type="ARBA" id="ARBA00004651"/>
    </source>
</evidence>
<keyword evidence="11" id="KW-1185">Reference proteome</keyword>
<dbReference type="EMBL" id="LS483254">
    <property type="protein sequence ID" value="SQD92244.1"/>
    <property type="molecule type" value="Genomic_DNA"/>
</dbReference>
<dbReference type="InterPro" id="IPR000802">
    <property type="entry name" value="Arsenical_pump_ArsB"/>
</dbReference>
<feature type="transmembrane region" description="Helical" evidence="8">
    <location>
        <begin position="58"/>
        <end position="79"/>
    </location>
</feature>
<dbReference type="AlphaFoldDB" id="A0A2X3MJS3"/>